<proteinExistence type="predicted"/>
<dbReference type="AlphaFoldDB" id="A0A4Y2PVN2"/>
<name>A0A4Y2PVN2_ARAVE</name>
<evidence type="ECO:0000313" key="1">
    <source>
        <dbReference type="EMBL" id="GBN55152.1"/>
    </source>
</evidence>
<keyword evidence="2" id="KW-1185">Reference proteome</keyword>
<gene>
    <name evidence="1" type="ORF">AVEN_213935_1</name>
</gene>
<accession>A0A4Y2PVN2</accession>
<sequence length="108" mass="12102">MQPYITGKKFAPVPHARQIFGRTGSRARHPTVPMPPGFEFVGMSGDEDKVPMPTGFEFVGMRGVEDKLPMPRLCHQVIMALAYSEINLKEAGLNFNIKFNFSLNISFD</sequence>
<dbReference type="EMBL" id="BGPR01012222">
    <property type="protein sequence ID" value="GBN55152.1"/>
    <property type="molecule type" value="Genomic_DNA"/>
</dbReference>
<organism evidence="1 2">
    <name type="scientific">Araneus ventricosus</name>
    <name type="common">Orbweaver spider</name>
    <name type="synonym">Epeira ventricosa</name>
    <dbReference type="NCBI Taxonomy" id="182803"/>
    <lineage>
        <taxon>Eukaryota</taxon>
        <taxon>Metazoa</taxon>
        <taxon>Ecdysozoa</taxon>
        <taxon>Arthropoda</taxon>
        <taxon>Chelicerata</taxon>
        <taxon>Arachnida</taxon>
        <taxon>Araneae</taxon>
        <taxon>Araneomorphae</taxon>
        <taxon>Entelegynae</taxon>
        <taxon>Araneoidea</taxon>
        <taxon>Araneidae</taxon>
        <taxon>Araneus</taxon>
    </lineage>
</organism>
<dbReference type="Proteomes" id="UP000499080">
    <property type="component" value="Unassembled WGS sequence"/>
</dbReference>
<evidence type="ECO:0000313" key="2">
    <source>
        <dbReference type="Proteomes" id="UP000499080"/>
    </source>
</evidence>
<comment type="caution">
    <text evidence="1">The sequence shown here is derived from an EMBL/GenBank/DDBJ whole genome shotgun (WGS) entry which is preliminary data.</text>
</comment>
<protein>
    <submittedName>
        <fullName evidence="1">Uncharacterized protein</fullName>
    </submittedName>
</protein>
<reference evidence="1 2" key="1">
    <citation type="journal article" date="2019" name="Sci. Rep.">
        <title>Orb-weaving spider Araneus ventricosus genome elucidates the spidroin gene catalogue.</title>
        <authorList>
            <person name="Kono N."/>
            <person name="Nakamura H."/>
            <person name="Ohtoshi R."/>
            <person name="Moran D.A.P."/>
            <person name="Shinohara A."/>
            <person name="Yoshida Y."/>
            <person name="Fujiwara M."/>
            <person name="Mori M."/>
            <person name="Tomita M."/>
            <person name="Arakawa K."/>
        </authorList>
    </citation>
    <scope>NUCLEOTIDE SEQUENCE [LARGE SCALE GENOMIC DNA]</scope>
</reference>